<proteinExistence type="predicted"/>
<dbReference type="AlphaFoldDB" id="A0A6A5VM05"/>
<keyword evidence="1" id="KW-0812">Transmembrane</keyword>
<evidence type="ECO:0000256" key="1">
    <source>
        <dbReference type="SAM" id="Phobius"/>
    </source>
</evidence>
<protein>
    <submittedName>
        <fullName evidence="2">Uncharacterized protein</fullName>
    </submittedName>
</protein>
<feature type="transmembrane region" description="Helical" evidence="1">
    <location>
        <begin position="48"/>
        <end position="70"/>
    </location>
</feature>
<sequence>MNRGNSFSNAYTVIKNHFNHDTTITFARTRIENPNKSLYKNFKGKDTLLLELKIALFKLAIIFKTHLYYLNRRYNNRNRRTRRGFRGKGRFLTNHTNKKRKAARTQFFSVCYFIGTLLPTDFSMHLAEYKGTFIHYISSKDIYSRDVPLSPASQFLIKDRYTRSKDPTVTIDTSTAGKTSIKFGKGSVTVSISTAQILIEIKKIDFKVLDAPTPFLLYLADMDRLKGNVRIPVIYK</sequence>
<dbReference type="OrthoDB" id="4948765at2759"/>
<reference evidence="2" key="1">
    <citation type="journal article" date="2020" name="Stud. Mycol.">
        <title>101 Dothideomycetes genomes: a test case for predicting lifestyles and emergence of pathogens.</title>
        <authorList>
            <person name="Haridas S."/>
            <person name="Albert R."/>
            <person name="Binder M."/>
            <person name="Bloem J."/>
            <person name="Labutti K."/>
            <person name="Salamov A."/>
            <person name="Andreopoulos B."/>
            <person name="Baker S."/>
            <person name="Barry K."/>
            <person name="Bills G."/>
            <person name="Bluhm B."/>
            <person name="Cannon C."/>
            <person name="Castanera R."/>
            <person name="Culley D."/>
            <person name="Daum C."/>
            <person name="Ezra D."/>
            <person name="Gonzalez J."/>
            <person name="Henrissat B."/>
            <person name="Kuo A."/>
            <person name="Liang C."/>
            <person name="Lipzen A."/>
            <person name="Lutzoni F."/>
            <person name="Magnuson J."/>
            <person name="Mondo S."/>
            <person name="Nolan M."/>
            <person name="Ohm R."/>
            <person name="Pangilinan J."/>
            <person name="Park H.-J."/>
            <person name="Ramirez L."/>
            <person name="Alfaro M."/>
            <person name="Sun H."/>
            <person name="Tritt A."/>
            <person name="Yoshinaga Y."/>
            <person name="Zwiers L.-H."/>
            <person name="Turgeon B."/>
            <person name="Goodwin S."/>
            <person name="Spatafora J."/>
            <person name="Crous P."/>
            <person name="Grigoriev I."/>
        </authorList>
    </citation>
    <scope>NUCLEOTIDE SEQUENCE</scope>
    <source>
        <strain evidence="2">CBS 107.79</strain>
    </source>
</reference>
<accession>A0A6A5VM05</accession>
<keyword evidence="1" id="KW-1133">Transmembrane helix</keyword>
<keyword evidence="3" id="KW-1185">Reference proteome</keyword>
<dbReference type="Proteomes" id="UP000800036">
    <property type="component" value="Unassembled WGS sequence"/>
</dbReference>
<name>A0A6A5VM05_9PLEO</name>
<evidence type="ECO:0000313" key="3">
    <source>
        <dbReference type="Proteomes" id="UP000800036"/>
    </source>
</evidence>
<gene>
    <name evidence="2" type="ORF">BU23DRAFT_577671</name>
</gene>
<evidence type="ECO:0000313" key="2">
    <source>
        <dbReference type="EMBL" id="KAF1978301.1"/>
    </source>
</evidence>
<organism evidence="2 3">
    <name type="scientific">Bimuria novae-zelandiae CBS 107.79</name>
    <dbReference type="NCBI Taxonomy" id="1447943"/>
    <lineage>
        <taxon>Eukaryota</taxon>
        <taxon>Fungi</taxon>
        <taxon>Dikarya</taxon>
        <taxon>Ascomycota</taxon>
        <taxon>Pezizomycotina</taxon>
        <taxon>Dothideomycetes</taxon>
        <taxon>Pleosporomycetidae</taxon>
        <taxon>Pleosporales</taxon>
        <taxon>Massarineae</taxon>
        <taxon>Didymosphaeriaceae</taxon>
        <taxon>Bimuria</taxon>
    </lineage>
</organism>
<dbReference type="EMBL" id="ML976661">
    <property type="protein sequence ID" value="KAF1978301.1"/>
    <property type="molecule type" value="Genomic_DNA"/>
</dbReference>
<keyword evidence="1" id="KW-0472">Membrane</keyword>